<feature type="domain" description="C2H2-type" evidence="3">
    <location>
        <begin position="11"/>
        <end position="38"/>
    </location>
</feature>
<feature type="compositionally biased region" description="Polar residues" evidence="2">
    <location>
        <begin position="86"/>
        <end position="95"/>
    </location>
</feature>
<protein>
    <submittedName>
        <fullName evidence="4">Longitudinals lacking protein, isoforms A/B/D/L</fullName>
    </submittedName>
</protein>
<keyword evidence="1" id="KW-0479">Metal-binding</keyword>
<dbReference type="EMBL" id="GDHC01010416">
    <property type="protein sequence ID" value="JAQ08213.1"/>
    <property type="molecule type" value="Transcribed_RNA"/>
</dbReference>
<keyword evidence="1" id="KW-0863">Zinc-finger</keyword>
<dbReference type="InterPro" id="IPR013087">
    <property type="entry name" value="Znf_C2H2_type"/>
</dbReference>
<feature type="non-terminal residue" evidence="4">
    <location>
        <position position="1"/>
    </location>
</feature>
<dbReference type="Gene3D" id="3.30.160.60">
    <property type="entry name" value="Classic Zinc Finger"/>
    <property type="match status" value="1"/>
</dbReference>
<organism evidence="4">
    <name type="scientific">Lygus hesperus</name>
    <name type="common">Western plant bug</name>
    <dbReference type="NCBI Taxonomy" id="30085"/>
    <lineage>
        <taxon>Eukaryota</taxon>
        <taxon>Metazoa</taxon>
        <taxon>Ecdysozoa</taxon>
        <taxon>Arthropoda</taxon>
        <taxon>Hexapoda</taxon>
        <taxon>Insecta</taxon>
        <taxon>Pterygota</taxon>
        <taxon>Neoptera</taxon>
        <taxon>Paraneoptera</taxon>
        <taxon>Hemiptera</taxon>
        <taxon>Heteroptera</taxon>
        <taxon>Panheteroptera</taxon>
        <taxon>Cimicomorpha</taxon>
        <taxon>Miridae</taxon>
        <taxon>Mirini</taxon>
        <taxon>Lygus</taxon>
    </lineage>
</organism>
<dbReference type="GO" id="GO:0008270">
    <property type="term" value="F:zinc ion binding"/>
    <property type="evidence" value="ECO:0007669"/>
    <property type="project" value="UniProtKB-KW"/>
</dbReference>
<feature type="region of interest" description="Disordered" evidence="2">
    <location>
        <begin position="84"/>
        <end position="111"/>
    </location>
</feature>
<accession>A0A146LJA9</accession>
<keyword evidence="1" id="KW-0862">Zinc</keyword>
<dbReference type="SMART" id="SM00355">
    <property type="entry name" value="ZnF_C2H2"/>
    <property type="match status" value="2"/>
</dbReference>
<evidence type="ECO:0000256" key="1">
    <source>
        <dbReference type="PROSITE-ProRule" id="PRU00042"/>
    </source>
</evidence>
<dbReference type="SUPFAM" id="SSF57667">
    <property type="entry name" value="beta-beta-alpha zinc fingers"/>
    <property type="match status" value="1"/>
</dbReference>
<evidence type="ECO:0000259" key="3">
    <source>
        <dbReference type="PROSITE" id="PS50157"/>
    </source>
</evidence>
<name>A0A146LJA9_LYGHE</name>
<dbReference type="InterPro" id="IPR036236">
    <property type="entry name" value="Znf_C2H2_sf"/>
</dbReference>
<evidence type="ECO:0000313" key="4">
    <source>
        <dbReference type="EMBL" id="JAQ08213.1"/>
    </source>
</evidence>
<evidence type="ECO:0000256" key="2">
    <source>
        <dbReference type="SAM" id="MobiDB-lite"/>
    </source>
</evidence>
<dbReference type="AlphaFoldDB" id="A0A146LJA9"/>
<reference evidence="4" key="1">
    <citation type="journal article" date="2016" name="Gigascience">
        <title>De novo construction of an expanded transcriptome assembly for the western tarnished plant bug, Lygus hesperus.</title>
        <authorList>
            <person name="Tassone E.E."/>
            <person name="Geib S.M."/>
            <person name="Hall B."/>
            <person name="Fabrick J.A."/>
            <person name="Brent C.S."/>
            <person name="Hull J.J."/>
        </authorList>
    </citation>
    <scope>NUCLEOTIDE SEQUENCE</scope>
</reference>
<sequence>NQTNTQAIAKLTCPKCGKVFRHYQNLWTHRKYVCGKEAQFACKLCPYKAKLKVCLKQHYVNKHRDVIMTKPRVDALSMLMADESQQRANKSGQIQDDQKCFDPSANDLHSS</sequence>
<gene>
    <name evidence="4" type="primary">lola_7</name>
    <name evidence="4" type="ORF">g.66258</name>
</gene>
<dbReference type="PROSITE" id="PS50157">
    <property type="entry name" value="ZINC_FINGER_C2H2_2"/>
    <property type="match status" value="1"/>
</dbReference>
<proteinExistence type="predicted"/>